<comment type="subcellular location">
    <subcellularLocation>
        <location evidence="1">Cell membrane</location>
        <topology evidence="1">Multi-pass membrane protein</topology>
    </subcellularLocation>
</comment>
<keyword evidence="14" id="KW-1185">Reference proteome</keyword>
<comment type="similarity">
    <text evidence="11">Belongs to the chemokine-like receptor (CMKLR) family.</text>
</comment>
<feature type="domain" description="G-protein coupled receptors family 1 profile" evidence="13">
    <location>
        <begin position="94"/>
        <end position="310"/>
    </location>
</feature>
<evidence type="ECO:0000256" key="12">
    <source>
        <dbReference type="SAM" id="Phobius"/>
    </source>
</evidence>
<keyword evidence="8" id="KW-0675">Receptor</keyword>
<evidence type="ECO:0000256" key="8">
    <source>
        <dbReference type="ARBA" id="ARBA00023170"/>
    </source>
</evidence>
<evidence type="ECO:0000256" key="2">
    <source>
        <dbReference type="ARBA" id="ARBA00022475"/>
    </source>
</evidence>
<feature type="transmembrane region" description="Helical" evidence="12">
    <location>
        <begin position="215"/>
        <end position="233"/>
    </location>
</feature>
<dbReference type="InterPro" id="IPR000276">
    <property type="entry name" value="GPCR_Rhodpsn"/>
</dbReference>
<dbReference type="GO" id="GO:0005886">
    <property type="term" value="C:plasma membrane"/>
    <property type="evidence" value="ECO:0007669"/>
    <property type="project" value="UniProtKB-SubCell"/>
</dbReference>
<feature type="transmembrane region" description="Helical" evidence="12">
    <location>
        <begin position="253"/>
        <end position="275"/>
    </location>
</feature>
<evidence type="ECO:0000313" key="15">
    <source>
        <dbReference type="RefSeq" id="XP_019513711.1"/>
    </source>
</evidence>
<keyword evidence="9" id="KW-0325">Glycoprotein</keyword>
<dbReference type="GeneID" id="109391006"/>
<dbReference type="GO" id="GO:0006954">
    <property type="term" value="P:inflammatory response"/>
    <property type="evidence" value="ECO:0007669"/>
    <property type="project" value="TreeGrafter"/>
</dbReference>
<feature type="transmembrane region" description="Helical" evidence="12">
    <location>
        <begin position="287"/>
        <end position="310"/>
    </location>
</feature>
<feature type="transmembrane region" description="Helical" evidence="12">
    <location>
        <begin position="166"/>
        <end position="189"/>
    </location>
</feature>
<evidence type="ECO:0000256" key="10">
    <source>
        <dbReference type="ARBA" id="ARBA00023224"/>
    </source>
</evidence>
<keyword evidence="2" id="KW-1003">Cell membrane</keyword>
<keyword evidence="5" id="KW-0297">G-protein coupled receptor</keyword>
<dbReference type="Gene3D" id="1.20.1070.10">
    <property type="entry name" value="Rhodopsin 7-helix transmembrane proteins"/>
    <property type="match status" value="1"/>
</dbReference>
<accession>A0A8B7SK07</accession>
<dbReference type="PRINTS" id="PR00237">
    <property type="entry name" value="GPCRRHODOPSN"/>
</dbReference>
<evidence type="ECO:0000256" key="1">
    <source>
        <dbReference type="ARBA" id="ARBA00004651"/>
    </source>
</evidence>
<keyword evidence="6 12" id="KW-0472">Membrane</keyword>
<dbReference type="InterPro" id="IPR000826">
    <property type="entry name" value="Formyl_rcpt-rel"/>
</dbReference>
<dbReference type="Pfam" id="PF00001">
    <property type="entry name" value="7tm_1"/>
    <property type="match status" value="1"/>
</dbReference>
<dbReference type="InterPro" id="IPR017452">
    <property type="entry name" value="GPCR_Rhodpsn_7TM"/>
</dbReference>
<dbReference type="SUPFAM" id="SSF81321">
    <property type="entry name" value="Family A G protein-coupled receptor-like"/>
    <property type="match status" value="1"/>
</dbReference>
<dbReference type="GO" id="GO:0004982">
    <property type="term" value="F:N-formyl peptide receptor activity"/>
    <property type="evidence" value="ECO:0007669"/>
    <property type="project" value="TreeGrafter"/>
</dbReference>
<gene>
    <name evidence="15" type="primary">LOC109391006</name>
</gene>
<dbReference type="Proteomes" id="UP000694851">
    <property type="component" value="Unplaced"/>
</dbReference>
<name>A0A8B7SK07_HIPAR</name>
<evidence type="ECO:0000256" key="4">
    <source>
        <dbReference type="ARBA" id="ARBA00022989"/>
    </source>
</evidence>
<dbReference type="PROSITE" id="PS50262">
    <property type="entry name" value="G_PROTEIN_RECEP_F1_2"/>
    <property type="match status" value="1"/>
</dbReference>
<protein>
    <submittedName>
        <fullName evidence="15">C3a anaphylatoxin chemotactic receptor-like</fullName>
    </submittedName>
</protein>
<dbReference type="PANTHER" id="PTHR24225:SF0">
    <property type="entry name" value="N-FORMYL PEPTIDE RECEPTOR 2"/>
    <property type="match status" value="1"/>
</dbReference>
<proteinExistence type="inferred from homology"/>
<dbReference type="KEGG" id="hai:109391006"/>
<evidence type="ECO:0000256" key="7">
    <source>
        <dbReference type="ARBA" id="ARBA00023157"/>
    </source>
</evidence>
<evidence type="ECO:0000313" key="14">
    <source>
        <dbReference type="Proteomes" id="UP000694851"/>
    </source>
</evidence>
<evidence type="ECO:0000256" key="5">
    <source>
        <dbReference type="ARBA" id="ARBA00023040"/>
    </source>
</evidence>
<evidence type="ECO:0000259" key="13">
    <source>
        <dbReference type="PROSITE" id="PS50262"/>
    </source>
</evidence>
<dbReference type="PANTHER" id="PTHR24225">
    <property type="entry name" value="CHEMOTACTIC RECEPTOR"/>
    <property type="match status" value="1"/>
</dbReference>
<dbReference type="AlphaFoldDB" id="A0A8B7SK07"/>
<dbReference type="GO" id="GO:0007200">
    <property type="term" value="P:phospholipase C-activating G protein-coupled receptor signaling pathway"/>
    <property type="evidence" value="ECO:0007669"/>
    <property type="project" value="TreeGrafter"/>
</dbReference>
<evidence type="ECO:0000256" key="9">
    <source>
        <dbReference type="ARBA" id="ARBA00023180"/>
    </source>
</evidence>
<dbReference type="RefSeq" id="XP_019513711.1">
    <property type="nucleotide sequence ID" value="XM_019658166.1"/>
</dbReference>
<sequence>MGGLGKFGETVWNVLTWTPVGSDSTMQPMEDPSETRQPAPAGALFPPEAVLFFFYSLVALASYLLEVASHSLVIRAAGPLLPPPLSAAWFGHQAATDVVFTVLLPLTLTWTRSSWPLGGTFCPLDPGLTFLTFYASGRLLTRTAADHCASVLWPAWALNHRAARRVVFWAGGFWLLALVLGTPALQALANRAEPYNRTPTREPPHCFSDPTLNQLVFGFGVPLGVLSAFHSLLKAKLQLARLTGRPPLLGMPWALGTMLFLCWFPFHLLLLLRLVGMWEAGMDMKEVWVLLRPLALTLVGASGCLNPLLYARGDQAFRRQLCQALWSCPGGGFEEEAGGVGHWGWRPSLPSRT</sequence>
<reference evidence="15" key="1">
    <citation type="submission" date="2025-08" db="UniProtKB">
        <authorList>
            <consortium name="RefSeq"/>
        </authorList>
    </citation>
    <scope>IDENTIFICATION</scope>
    <source>
        <tissue evidence="15">Muscle</tissue>
    </source>
</reference>
<keyword evidence="3 12" id="KW-0812">Transmembrane</keyword>
<keyword evidence="10" id="KW-0807">Transducer</keyword>
<keyword evidence="7" id="KW-1015">Disulfide bond</keyword>
<dbReference type="GO" id="GO:0007204">
    <property type="term" value="P:positive regulation of cytosolic calcium ion concentration"/>
    <property type="evidence" value="ECO:0007669"/>
    <property type="project" value="TreeGrafter"/>
</dbReference>
<evidence type="ECO:0000256" key="3">
    <source>
        <dbReference type="ARBA" id="ARBA00022692"/>
    </source>
</evidence>
<feature type="transmembrane region" description="Helical" evidence="12">
    <location>
        <begin position="49"/>
        <end position="65"/>
    </location>
</feature>
<evidence type="ECO:0000256" key="6">
    <source>
        <dbReference type="ARBA" id="ARBA00023136"/>
    </source>
</evidence>
<keyword evidence="4 12" id="KW-1133">Transmembrane helix</keyword>
<dbReference type="OrthoDB" id="9804449at2759"/>
<evidence type="ECO:0000256" key="11">
    <source>
        <dbReference type="ARBA" id="ARBA00025736"/>
    </source>
</evidence>
<organism evidence="14 15">
    <name type="scientific">Hipposideros armiger</name>
    <name type="common">Great Himalayan leaf-nosed bat</name>
    <dbReference type="NCBI Taxonomy" id="186990"/>
    <lineage>
        <taxon>Eukaryota</taxon>
        <taxon>Metazoa</taxon>
        <taxon>Chordata</taxon>
        <taxon>Craniata</taxon>
        <taxon>Vertebrata</taxon>
        <taxon>Euteleostomi</taxon>
        <taxon>Mammalia</taxon>
        <taxon>Eutheria</taxon>
        <taxon>Laurasiatheria</taxon>
        <taxon>Chiroptera</taxon>
        <taxon>Yinpterochiroptera</taxon>
        <taxon>Rhinolophoidea</taxon>
        <taxon>Hipposideridae</taxon>
        <taxon>Hipposideros</taxon>
    </lineage>
</organism>
<dbReference type="GO" id="GO:0004875">
    <property type="term" value="F:complement receptor activity"/>
    <property type="evidence" value="ECO:0007669"/>
    <property type="project" value="TreeGrafter"/>
</dbReference>